<evidence type="ECO:0000256" key="3">
    <source>
        <dbReference type="SAM" id="Phobius"/>
    </source>
</evidence>
<protein>
    <submittedName>
        <fullName evidence="4">SDR family NAD(P)-dependent oxidoreductase</fullName>
    </submittedName>
</protein>
<dbReference type="RefSeq" id="WP_408159020.1">
    <property type="nucleotide sequence ID" value="NZ_JAQQFM010000007.1"/>
</dbReference>
<dbReference type="SUPFAM" id="SSF51735">
    <property type="entry name" value="NAD(P)-binding Rossmann-fold domains"/>
    <property type="match status" value="1"/>
</dbReference>
<reference evidence="4 5" key="1">
    <citation type="journal article" date="2024" name="Chem. Sci.">
        <title>Discovery of megapolipeptins by genome mining of a Burkholderiales bacteria collection.</title>
        <authorList>
            <person name="Paulo B.S."/>
            <person name="Recchia M.J.J."/>
            <person name="Lee S."/>
            <person name="Fergusson C.H."/>
            <person name="Romanowski S.B."/>
            <person name="Hernandez A."/>
            <person name="Krull N."/>
            <person name="Liu D.Y."/>
            <person name="Cavanagh H."/>
            <person name="Bos A."/>
            <person name="Gray C.A."/>
            <person name="Murphy B.T."/>
            <person name="Linington R.G."/>
            <person name="Eustaquio A.S."/>
        </authorList>
    </citation>
    <scope>NUCLEOTIDE SEQUENCE [LARGE SCALE GENOMIC DNA]</scope>
    <source>
        <strain evidence="4 5">RL21-008-BIB-A</strain>
    </source>
</reference>
<dbReference type="PANTHER" id="PTHR44196:SF1">
    <property type="entry name" value="DEHYDROGENASE_REDUCTASE SDR FAMILY MEMBER 7B"/>
    <property type="match status" value="1"/>
</dbReference>
<evidence type="ECO:0000256" key="2">
    <source>
        <dbReference type="ARBA" id="ARBA00023002"/>
    </source>
</evidence>
<dbReference type="Proteomes" id="UP001629246">
    <property type="component" value="Unassembled WGS sequence"/>
</dbReference>
<evidence type="ECO:0000313" key="5">
    <source>
        <dbReference type="Proteomes" id="UP001629246"/>
    </source>
</evidence>
<feature type="transmembrane region" description="Helical" evidence="3">
    <location>
        <begin position="12"/>
        <end position="31"/>
    </location>
</feature>
<name>A0ABW9ABF9_9BURK</name>
<organism evidence="4 5">
    <name type="scientific">Herbaspirillum lusitanum</name>
    <dbReference type="NCBI Taxonomy" id="213312"/>
    <lineage>
        <taxon>Bacteria</taxon>
        <taxon>Pseudomonadati</taxon>
        <taxon>Pseudomonadota</taxon>
        <taxon>Betaproteobacteria</taxon>
        <taxon>Burkholderiales</taxon>
        <taxon>Oxalobacteraceae</taxon>
        <taxon>Herbaspirillum</taxon>
    </lineage>
</organism>
<evidence type="ECO:0000256" key="1">
    <source>
        <dbReference type="ARBA" id="ARBA00006484"/>
    </source>
</evidence>
<dbReference type="EMBL" id="JAQQFM010000007">
    <property type="protein sequence ID" value="MFL9925816.1"/>
    <property type="molecule type" value="Genomic_DNA"/>
</dbReference>
<proteinExistence type="inferred from homology"/>
<dbReference type="Gene3D" id="3.40.50.720">
    <property type="entry name" value="NAD(P)-binding Rossmann-like Domain"/>
    <property type="match status" value="1"/>
</dbReference>
<keyword evidence="2" id="KW-0560">Oxidoreductase</keyword>
<comment type="caution">
    <text evidence="4">The sequence shown here is derived from an EMBL/GenBank/DDBJ whole genome shotgun (WGS) entry which is preliminary data.</text>
</comment>
<dbReference type="InterPro" id="IPR036291">
    <property type="entry name" value="NAD(P)-bd_dom_sf"/>
</dbReference>
<dbReference type="InterPro" id="IPR002347">
    <property type="entry name" value="SDR_fam"/>
</dbReference>
<gene>
    <name evidence="4" type="ORF">PQR62_16160</name>
</gene>
<dbReference type="PANTHER" id="PTHR44196">
    <property type="entry name" value="DEHYDROGENASE/REDUCTASE SDR FAMILY MEMBER 7B"/>
    <property type="match status" value="1"/>
</dbReference>
<sequence>MNLPIRDWQGKRVWIIGASSGIGAATARLLLSRGALVGLSARNVDKLQEVSAAHANASIAPLDVTDIDSIRSAHAGLLTQWQAIDLVLIVAGSYVEMRADSFDLAAAQKLVDTNFNGVLRCLDVALPGLLQRGAGGIGIVSSVAGYRGLPKALAYGPGKAALINLCESLFLDLRPRGISVYLITPGFVETPLTAGNDFPMPALMSPEQAAQELVAGVQRGDFLIHFPRRFTNVVRLMRLLPYRLYFALTHKATGL</sequence>
<dbReference type="PRINTS" id="PR00081">
    <property type="entry name" value="GDHRDH"/>
</dbReference>
<keyword evidence="3" id="KW-1133">Transmembrane helix</keyword>
<comment type="similarity">
    <text evidence="1">Belongs to the short-chain dehydrogenases/reductases (SDR) family.</text>
</comment>
<evidence type="ECO:0000313" key="4">
    <source>
        <dbReference type="EMBL" id="MFL9925816.1"/>
    </source>
</evidence>
<keyword evidence="5" id="KW-1185">Reference proteome</keyword>
<dbReference type="Pfam" id="PF00106">
    <property type="entry name" value="adh_short"/>
    <property type="match status" value="1"/>
</dbReference>
<keyword evidence="3" id="KW-0812">Transmembrane</keyword>
<keyword evidence="3" id="KW-0472">Membrane</keyword>
<accession>A0ABW9ABF9</accession>